<evidence type="ECO:0000259" key="8">
    <source>
        <dbReference type="Pfam" id="PF02706"/>
    </source>
</evidence>
<evidence type="ECO:0000256" key="5">
    <source>
        <dbReference type="ARBA" id="ARBA00023136"/>
    </source>
</evidence>
<dbReference type="InterPro" id="IPR050445">
    <property type="entry name" value="Bact_polysacc_biosynth/exp"/>
</dbReference>
<evidence type="ECO:0000313" key="10">
    <source>
        <dbReference type="Proteomes" id="UP000014974"/>
    </source>
</evidence>
<evidence type="ECO:0000256" key="7">
    <source>
        <dbReference type="SAM" id="Phobius"/>
    </source>
</evidence>
<dbReference type="AlphaFoldDB" id="S7X5L5"/>
<dbReference type="RefSeq" id="WP_020890247.1">
    <property type="nucleotide sequence ID" value="NZ_ATNM01000018.1"/>
</dbReference>
<evidence type="ECO:0000256" key="1">
    <source>
        <dbReference type="ARBA" id="ARBA00004651"/>
    </source>
</evidence>
<dbReference type="PANTHER" id="PTHR32309:SF13">
    <property type="entry name" value="FERRIC ENTEROBACTIN TRANSPORT PROTEIN FEPE"/>
    <property type="match status" value="1"/>
</dbReference>
<dbReference type="GO" id="GO:0004713">
    <property type="term" value="F:protein tyrosine kinase activity"/>
    <property type="evidence" value="ECO:0007669"/>
    <property type="project" value="TreeGrafter"/>
</dbReference>
<dbReference type="GO" id="GO:0005886">
    <property type="term" value="C:plasma membrane"/>
    <property type="evidence" value="ECO:0007669"/>
    <property type="project" value="UniProtKB-SubCell"/>
</dbReference>
<dbReference type="OrthoDB" id="781284at2"/>
<dbReference type="Proteomes" id="UP000014974">
    <property type="component" value="Unassembled WGS sequence"/>
</dbReference>
<feature type="coiled-coil region" evidence="6">
    <location>
        <begin position="326"/>
        <end position="353"/>
    </location>
</feature>
<keyword evidence="5 7" id="KW-0472">Membrane</keyword>
<keyword evidence="3 7" id="KW-0812">Transmembrane</keyword>
<evidence type="ECO:0000256" key="6">
    <source>
        <dbReference type="SAM" id="Coils"/>
    </source>
</evidence>
<dbReference type="InterPro" id="IPR003856">
    <property type="entry name" value="LPS_length_determ_N"/>
</dbReference>
<proteinExistence type="predicted"/>
<protein>
    <recommendedName>
        <fullName evidence="8">Polysaccharide chain length determinant N-terminal domain-containing protein</fullName>
    </recommendedName>
</protein>
<comment type="subcellular location">
    <subcellularLocation>
        <location evidence="1">Cell membrane</location>
        <topology evidence="1">Multi-pass membrane protein</topology>
    </subcellularLocation>
</comment>
<name>S7X5L5_9BACT</name>
<evidence type="ECO:0000256" key="2">
    <source>
        <dbReference type="ARBA" id="ARBA00022475"/>
    </source>
</evidence>
<feature type="domain" description="Polysaccharide chain length determinant N-terminal" evidence="8">
    <location>
        <begin position="3"/>
        <end position="88"/>
    </location>
</feature>
<keyword evidence="2" id="KW-1003">Cell membrane</keyword>
<evidence type="ECO:0000256" key="3">
    <source>
        <dbReference type="ARBA" id="ARBA00022692"/>
    </source>
</evidence>
<keyword evidence="6" id="KW-0175">Coiled coil</keyword>
<accession>S7X5L5</accession>
<feature type="transmembrane region" description="Helical" evidence="7">
    <location>
        <begin position="468"/>
        <end position="491"/>
    </location>
</feature>
<gene>
    <name evidence="9" type="ORF">ADICYQ_0456</name>
</gene>
<organism evidence="9 10">
    <name type="scientific">Cyclobacterium qasimii M12-11B</name>
    <dbReference type="NCBI Taxonomy" id="641524"/>
    <lineage>
        <taxon>Bacteria</taxon>
        <taxon>Pseudomonadati</taxon>
        <taxon>Bacteroidota</taxon>
        <taxon>Cytophagia</taxon>
        <taxon>Cytophagales</taxon>
        <taxon>Cyclobacteriaceae</taxon>
        <taxon>Cyclobacterium</taxon>
    </lineage>
</organism>
<dbReference type="STRING" id="641524.ADICYQ_0456"/>
<evidence type="ECO:0000313" key="9">
    <source>
        <dbReference type="EMBL" id="EPR71378.1"/>
    </source>
</evidence>
<evidence type="ECO:0000256" key="4">
    <source>
        <dbReference type="ARBA" id="ARBA00022989"/>
    </source>
</evidence>
<dbReference type="eggNOG" id="COG3206">
    <property type="taxonomic scope" value="Bacteria"/>
</dbReference>
<comment type="caution">
    <text evidence="9">The sequence shown here is derived from an EMBL/GenBank/DDBJ whole genome shotgun (WGS) entry which is preliminary data.</text>
</comment>
<feature type="transmembrane region" description="Helical" evidence="7">
    <location>
        <begin position="15"/>
        <end position="32"/>
    </location>
</feature>
<dbReference type="EMBL" id="ATNM01000018">
    <property type="protein sequence ID" value="EPR71378.1"/>
    <property type="molecule type" value="Genomic_DNA"/>
</dbReference>
<reference evidence="9 10" key="1">
    <citation type="journal article" date="2013" name="Genome Announc.">
        <title>Draft Genome Sequence of Cyclobacterium qasimii Strain M12-11BT, Isolated from Arctic Marine Sediment.</title>
        <authorList>
            <person name="Shivaji S."/>
            <person name="Ara S."/>
            <person name="Singh A."/>
            <person name="Kumar Pinnaka A."/>
        </authorList>
    </citation>
    <scope>NUCLEOTIDE SEQUENCE [LARGE SCALE GENOMIC DNA]</scope>
    <source>
        <strain evidence="9 10">M12-11B</strain>
    </source>
</reference>
<dbReference type="Pfam" id="PF02706">
    <property type="entry name" value="Wzz"/>
    <property type="match status" value="1"/>
</dbReference>
<keyword evidence="4 7" id="KW-1133">Transmembrane helix</keyword>
<sequence length="502" mass="57828">MTIKQIIRLLWKNKYWIFLTPIFVAVGVFLLTQNLPRQYESSTLVFTNPTSDRGASDGGVTRMDFYTSNNLFDNLTLIVKSRKTITEASLKLLAKHMALPEQNDEVLCYDAYIDLKTHFPPPLWGQLAVTNDEEKTLENIVKNLGEDENSPIEYLLREHEYYSVNNIINKLSVSRKFSSDMMEIKYSSDDAGICYYTLKMIAESFMNGYSKMKELENTNTIAYFQNQLTIAQTKLRDAEEILKGFMSDNRILNYYEQGKYLDIAKLEHDQDEERSRRLLSGTSFNLEQIEQMFENFDQRQVIIENISTLQQQIVSRNLKIQGLSVLNNQTTQIENIKKEVASLEKDIKELSDKLFKNSNSIQGVQRETILEQWLTLKISYEDQKQALDVMKTRKAYLLEKIDEFAPLGAELKKLEREVTVNEEQYLSILHGLNMAYLQKYDLEMAASQKLIDKPFYPKTPMASKRMMLVIGGMLGTGGLVLTGVLLSFFLIQQSNPASVPPN</sequence>
<dbReference type="PANTHER" id="PTHR32309">
    <property type="entry name" value="TYROSINE-PROTEIN KINASE"/>
    <property type="match status" value="1"/>
</dbReference>